<evidence type="ECO:0000256" key="2">
    <source>
        <dbReference type="SAM" id="Phobius"/>
    </source>
</evidence>
<feature type="transmembrane region" description="Helical" evidence="2">
    <location>
        <begin position="750"/>
        <end position="771"/>
    </location>
</feature>
<dbReference type="NCBIfam" id="TIGR01451">
    <property type="entry name" value="B_ant_repeat"/>
    <property type="match status" value="1"/>
</dbReference>
<gene>
    <name evidence="5" type="ORF">JZO85_02810</name>
</gene>
<protein>
    <submittedName>
        <fullName evidence="5">WxL domain-containing protein</fullName>
    </submittedName>
</protein>
<evidence type="ECO:0000313" key="5">
    <source>
        <dbReference type="EMBL" id="MBO0451180.1"/>
    </source>
</evidence>
<evidence type="ECO:0000256" key="1">
    <source>
        <dbReference type="SAM" id="MobiDB-lite"/>
    </source>
</evidence>
<dbReference type="RefSeq" id="WP_207106986.1">
    <property type="nucleotide sequence ID" value="NZ_JAFLVR010000005.1"/>
</dbReference>
<dbReference type="InterPro" id="IPR032675">
    <property type="entry name" value="LRR_dom_sf"/>
</dbReference>
<proteinExistence type="predicted"/>
<evidence type="ECO:0000256" key="3">
    <source>
        <dbReference type="SAM" id="SignalP"/>
    </source>
</evidence>
<feature type="compositionally biased region" description="Acidic residues" evidence="1">
    <location>
        <begin position="61"/>
        <end position="73"/>
    </location>
</feature>
<evidence type="ECO:0000313" key="6">
    <source>
        <dbReference type="Proteomes" id="UP000664495"/>
    </source>
</evidence>
<feature type="compositionally biased region" description="Basic and acidic residues" evidence="1">
    <location>
        <begin position="74"/>
        <end position="91"/>
    </location>
</feature>
<dbReference type="Pfam" id="PF13731">
    <property type="entry name" value="WxL"/>
    <property type="match status" value="1"/>
</dbReference>
<organism evidence="5 6">
    <name type="scientific">Candidatus Enterococcus murrayae</name>
    <dbReference type="NCBI Taxonomy" id="2815321"/>
    <lineage>
        <taxon>Bacteria</taxon>
        <taxon>Bacillati</taxon>
        <taxon>Bacillota</taxon>
        <taxon>Bacilli</taxon>
        <taxon>Lactobacillales</taxon>
        <taxon>Enterococcaceae</taxon>
        <taxon>Enterococcus</taxon>
    </lineage>
</organism>
<feature type="region of interest" description="Disordered" evidence="1">
    <location>
        <begin position="33"/>
        <end position="123"/>
    </location>
</feature>
<keyword evidence="2" id="KW-0472">Membrane</keyword>
<dbReference type="InterPro" id="IPR027994">
    <property type="entry name" value="WxL_dom"/>
</dbReference>
<keyword evidence="3" id="KW-0732">Signal</keyword>
<dbReference type="Proteomes" id="UP000664495">
    <property type="component" value="Unassembled WGS sequence"/>
</dbReference>
<sequence>MNINKIGKTTALLLLLGSLTAPVSLVQAKTYEDVPTAESSILSRTADPIQVSQERLKQVETEDSEEKTEETTEESTKETETTESSEEKEKESSDDETKESSTDSSTETTDSSEEKEKKKQSRATFLREGTYGLNDPSTYDIDKSLSTLLRYGSTSNHTNIDFTGRGKAAGALTDEDMKSLKTFTNNTGSLVRALDVKGLEYAINLENLELRSFTASMNVNVTFGANGKLDLSKNTKIKNIFLMTTELKEIDLLQNTEVILLSIWDAPDLAEVDTSKLAKLERCDLLRLPSLTKVDVTNSPLLNTLRIISAPIKTIDLTSNPLLGQAGLTIQKTKISEVPDLRNSPSVNGKLDSNYISDIRSLMFLDENKRTGLSVFGQQIQVPIPYIDENKNATLDLLHTTNQRGLSVSNINITGSPVLTPNGDKIELSNVTRASLNGKSLSFLYDSNELAEKSGFNGTITFYVASSLKNELTASKKKFTSGDTLDWTWDIKSVSEETAKNVYPTLNLPAGLSFVAGSVEIDGTPVSDSAIDGSTSLGDLAENQGKTITFKTKGIGSVEEWFEAKGKLNWEDTSKESPFESESKYGVQIEDEEQTYTPKPSEEMGILSVPVRFDYGIKDMSNTTQSFGLSPDLYQTNTNVVTNGFYTRVKDDRSTSTGWSLTAQLSSFVDVNDNSRGMPDSHGTALRLEDMSIEAIKDRDTPDEAVDPAPASPQPGTVKSSETIVAGQSAKTLVSAQPYTGQGRHMTIPIWLGVFIAIAVVSLVCFLLFFIKDSRLRLVVEAKSTVLLADCGLLFIAIVAIVCAILLYLNWQEQLNYFK</sequence>
<reference evidence="5 6" key="1">
    <citation type="submission" date="2021-03" db="EMBL/GenBank/DDBJ databases">
        <title>Enterococcal diversity collection.</title>
        <authorList>
            <person name="Gilmore M.S."/>
            <person name="Schwartzman J."/>
            <person name="Van Tyne D."/>
            <person name="Martin M."/>
            <person name="Earl A.M."/>
            <person name="Manson A.L."/>
            <person name="Straub T."/>
            <person name="Salamzade R."/>
            <person name="Saavedra J."/>
            <person name="Lebreton F."/>
            <person name="Prichula J."/>
            <person name="Schaufler K."/>
            <person name="Gaca A."/>
            <person name="Sgardioli B."/>
            <person name="Wagenaar J."/>
            <person name="Strong T."/>
        </authorList>
    </citation>
    <scope>NUCLEOTIDE SEQUENCE [LARGE SCALE GENOMIC DNA]</scope>
    <source>
        <strain evidence="5 6">MJM16</strain>
    </source>
</reference>
<accession>A0ABS3HCL9</accession>
<feature type="signal peptide" evidence="3">
    <location>
        <begin position="1"/>
        <end position="28"/>
    </location>
</feature>
<feature type="domain" description="WxL" evidence="4">
    <location>
        <begin position="593"/>
        <end position="745"/>
    </location>
</feature>
<dbReference type="Gene3D" id="3.80.10.10">
    <property type="entry name" value="Ribonuclease Inhibitor"/>
    <property type="match status" value="1"/>
</dbReference>
<name>A0ABS3HCL9_9ENTE</name>
<feature type="region of interest" description="Disordered" evidence="1">
    <location>
        <begin position="699"/>
        <end position="721"/>
    </location>
</feature>
<keyword evidence="6" id="KW-1185">Reference proteome</keyword>
<comment type="caution">
    <text evidence="5">The sequence shown here is derived from an EMBL/GenBank/DDBJ whole genome shotgun (WGS) entry which is preliminary data.</text>
</comment>
<evidence type="ECO:0000259" key="4">
    <source>
        <dbReference type="Pfam" id="PF13731"/>
    </source>
</evidence>
<dbReference type="EMBL" id="JAFLVR010000005">
    <property type="protein sequence ID" value="MBO0451180.1"/>
    <property type="molecule type" value="Genomic_DNA"/>
</dbReference>
<dbReference type="InterPro" id="IPR047589">
    <property type="entry name" value="DUF11_rpt"/>
</dbReference>
<feature type="transmembrane region" description="Helical" evidence="2">
    <location>
        <begin position="792"/>
        <end position="811"/>
    </location>
</feature>
<keyword evidence="2" id="KW-0812">Transmembrane</keyword>
<feature type="chain" id="PRO_5045323449" evidence="3">
    <location>
        <begin position="29"/>
        <end position="819"/>
    </location>
</feature>
<keyword evidence="2" id="KW-1133">Transmembrane helix</keyword>